<comment type="similarity">
    <text evidence="1">Belongs to the RRN3 family.</text>
</comment>
<organism evidence="3 4">
    <name type="scientific">Syphacia muris</name>
    <dbReference type="NCBI Taxonomy" id="451379"/>
    <lineage>
        <taxon>Eukaryota</taxon>
        <taxon>Metazoa</taxon>
        <taxon>Ecdysozoa</taxon>
        <taxon>Nematoda</taxon>
        <taxon>Chromadorea</taxon>
        <taxon>Rhabditida</taxon>
        <taxon>Spirurina</taxon>
        <taxon>Oxyuridomorpha</taxon>
        <taxon>Oxyuroidea</taxon>
        <taxon>Oxyuridae</taxon>
        <taxon>Syphacia</taxon>
    </lineage>
</organism>
<dbReference type="PANTHER" id="PTHR12790:SF0">
    <property type="entry name" value="RNA POLYMERASE I-SPECIFIC TRANSCRIPTION INITIATION FACTOR RRN3-RELATED"/>
    <property type="match status" value="1"/>
</dbReference>
<evidence type="ECO:0000256" key="1">
    <source>
        <dbReference type="ARBA" id="ARBA00010098"/>
    </source>
</evidence>
<dbReference type="AlphaFoldDB" id="A0A0N5AQF2"/>
<dbReference type="GO" id="GO:0006361">
    <property type="term" value="P:transcription initiation at RNA polymerase I promoter"/>
    <property type="evidence" value="ECO:0007669"/>
    <property type="project" value="InterPro"/>
</dbReference>
<keyword evidence="3" id="KW-1185">Reference proteome</keyword>
<dbReference type="InterPro" id="IPR007991">
    <property type="entry name" value="RNA_pol_I_trans_ini_fac_RRN3"/>
</dbReference>
<keyword evidence="2" id="KW-0812">Transmembrane</keyword>
<keyword evidence="2" id="KW-1133">Transmembrane helix</keyword>
<name>A0A0N5AQF2_9BILA</name>
<dbReference type="WBParaSite" id="SMUV_0000691301-mRNA-1">
    <property type="protein sequence ID" value="SMUV_0000691301-mRNA-1"/>
    <property type="gene ID" value="SMUV_0000691301"/>
</dbReference>
<reference evidence="4" key="1">
    <citation type="submission" date="2017-02" db="UniProtKB">
        <authorList>
            <consortium name="WormBaseParasite"/>
        </authorList>
    </citation>
    <scope>IDENTIFICATION</scope>
</reference>
<dbReference type="GO" id="GO:0001181">
    <property type="term" value="F:RNA polymerase I general transcription initiation factor activity"/>
    <property type="evidence" value="ECO:0007669"/>
    <property type="project" value="InterPro"/>
</dbReference>
<dbReference type="Proteomes" id="UP000046393">
    <property type="component" value="Unplaced"/>
</dbReference>
<proteinExistence type="inferred from homology"/>
<sequence>MSTGSQQLGDPAATLTYRKVCNAIDSIERWQSEGVTDFLDQFINISNLLDVKCMLLVEKLAGIKWHVVPAVVRKKYVNMLRKLAVQHVCHTEILLCSFTSNMLPTIRSVPEKSGNMPTVQSLFFIFLDSNKQNDIYEMAHEAVKFVLSCFPMSIRLLEKALRRNFPFFKIHILKYNAYVRNLLLLYEYAVDIREDIWNMLLESFVVIDVSLLFFYDLFTSFRQLYYFLVAASFFRCLLKYLTNFIEWLWDFIVVPSKSPNDWKKAHAAACYLGSLFSVAKFVDINFCCKWMEKFVNWCTKYVNETIGGSAGASAGTLRHGTFYAVFQALLVTFIYRYSEIIANYDLEKVRQWSLGRIIHCLLQPLSYIDPIVASNFASISRSLQLVYCSHILPQAYNNVNLAFEPFFPFESYFLTRSSSFMANLTIRFNPLLEDEGEIRRQRNGSRSNPMSFQGAGSLEFLEDLKRDNDMENGMFRLLALHIFCFSRSLFFIIETMKLLFCRRKQGFTTYQLAKVWLLVS</sequence>
<protein>
    <submittedName>
        <fullName evidence="4">RNA polymerase I-specific transcription initiation factor RRN3</fullName>
    </submittedName>
</protein>
<dbReference type="GO" id="GO:0005634">
    <property type="term" value="C:nucleus"/>
    <property type="evidence" value="ECO:0007669"/>
    <property type="project" value="TreeGrafter"/>
</dbReference>
<accession>A0A0N5AQF2</accession>
<evidence type="ECO:0000256" key="2">
    <source>
        <dbReference type="SAM" id="Phobius"/>
    </source>
</evidence>
<feature type="transmembrane region" description="Helical" evidence="2">
    <location>
        <begin position="474"/>
        <end position="493"/>
    </location>
</feature>
<evidence type="ECO:0000313" key="3">
    <source>
        <dbReference type="Proteomes" id="UP000046393"/>
    </source>
</evidence>
<keyword evidence="2" id="KW-0472">Membrane</keyword>
<evidence type="ECO:0000313" key="4">
    <source>
        <dbReference type="WBParaSite" id="SMUV_0000691301-mRNA-1"/>
    </source>
</evidence>
<dbReference type="Pfam" id="PF05327">
    <property type="entry name" value="RRN3"/>
    <property type="match status" value="2"/>
</dbReference>
<dbReference type="PANTHER" id="PTHR12790">
    <property type="entry name" value="TRANSCRIPTION INITIATION FACTOR IA RRN3"/>
    <property type="match status" value="1"/>
</dbReference>
<dbReference type="STRING" id="451379.A0A0N5AQF2"/>
<dbReference type="GO" id="GO:0001042">
    <property type="term" value="F:RNA polymerase I core binding"/>
    <property type="evidence" value="ECO:0007669"/>
    <property type="project" value="TreeGrafter"/>
</dbReference>